<evidence type="ECO:0000313" key="2">
    <source>
        <dbReference type="EMBL" id="SBT74889.1"/>
    </source>
</evidence>
<gene>
    <name evidence="2" type="primary">LipB</name>
    <name evidence="2" type="ORF">PMLGA01_050011600</name>
</gene>
<dbReference type="InterPro" id="IPR045864">
    <property type="entry name" value="aa-tRNA-synth_II/BPL/LPL"/>
</dbReference>
<dbReference type="EMBL" id="LT594493">
    <property type="protein sequence ID" value="SBT74889.1"/>
    <property type="molecule type" value="Genomic_DNA"/>
</dbReference>
<dbReference type="SUPFAM" id="SSF55681">
    <property type="entry name" value="Class II aaRS and biotin synthetases"/>
    <property type="match status" value="1"/>
</dbReference>
<organism evidence="2 3">
    <name type="scientific">Plasmodium malariae</name>
    <dbReference type="NCBI Taxonomy" id="5858"/>
    <lineage>
        <taxon>Eukaryota</taxon>
        <taxon>Sar</taxon>
        <taxon>Alveolata</taxon>
        <taxon>Apicomplexa</taxon>
        <taxon>Aconoidasida</taxon>
        <taxon>Haemosporida</taxon>
        <taxon>Plasmodiidae</taxon>
        <taxon>Plasmodium</taxon>
        <taxon>Plasmodium (Plasmodium)</taxon>
    </lineage>
</organism>
<dbReference type="GO" id="GO:0033819">
    <property type="term" value="F:lipoyl(octanoyl) transferase activity"/>
    <property type="evidence" value="ECO:0007669"/>
    <property type="project" value="InterPro"/>
</dbReference>
<dbReference type="GO" id="GO:0016979">
    <property type="term" value="F:lipoate-protein ligase activity"/>
    <property type="evidence" value="ECO:0007669"/>
    <property type="project" value="UniProtKB-EC"/>
</dbReference>
<dbReference type="Proteomes" id="UP000219799">
    <property type="component" value="Chromosome 5"/>
</dbReference>
<dbReference type="PANTHER" id="PTHR10993">
    <property type="entry name" value="OCTANOYLTRANSFERASE"/>
    <property type="match status" value="1"/>
</dbReference>
<dbReference type="EC" id="6.3.1.20" evidence="2"/>
<dbReference type="PANTHER" id="PTHR10993:SF7">
    <property type="entry name" value="LIPOYLTRANSFERASE 2, MITOCHONDRIAL-RELATED"/>
    <property type="match status" value="1"/>
</dbReference>
<dbReference type="GO" id="GO:0009249">
    <property type="term" value="P:protein lipoylation"/>
    <property type="evidence" value="ECO:0007669"/>
    <property type="project" value="InterPro"/>
</dbReference>
<sequence>MIKIYLIVQIALHIIVFCGKKKLKNEKICAKQICESLKRLKLKRNKKAYIQIHSTLNGNKNNTHTLHMKNKICIFDLSEKLIDYKLAFDLQNVLHQSKIILHKENSLNSSNRLSNSNSLYTLNITNKSKLGKLKNLKKNIEKYDFCFVLQHTPCYTLGSSADSNDIHLDEKNYYIEEIEEVCNNSESNKILQFINKYENVKDEIEKCEIYDEKKNYFDSFLYNINNKIKIPVYRINRGGKATYHGPGQLVLYFIFNLKNYSSNYNEKRVQNLSRNHYNFPKDGSTRKKDSECLSYVEKNTNNATNIECLFDLHKTINNFQKMGMEIMKKLNVKTHTKNDSIGVFYNDKKLISIGLKIRKYVSMHGMSVNFNINKNFLKYLLSCGMNHNDYTSLHELDEMKNKESTRENGIAHHNSLLRELTVHSIQSLKTIFNANIKITSDIRDIFA</sequence>
<protein>
    <submittedName>
        <fullName evidence="2">Lipoate-protein ligase B, putative</fullName>
        <ecNumber evidence="2">6.3.1.20</ecNumber>
    </submittedName>
</protein>
<name>A0A1C3KLT2_PLAMA</name>
<dbReference type="Gene3D" id="3.30.930.10">
    <property type="entry name" value="Bira Bifunctional Protein, Domain 2"/>
    <property type="match status" value="1"/>
</dbReference>
<proteinExistence type="predicted"/>
<dbReference type="PROSITE" id="PS51733">
    <property type="entry name" value="BPL_LPL_CATALYTIC"/>
    <property type="match status" value="1"/>
</dbReference>
<feature type="domain" description="BPL/LPL catalytic" evidence="1">
    <location>
        <begin position="195"/>
        <end position="421"/>
    </location>
</feature>
<dbReference type="AlphaFoldDB" id="A0A1C3KLT2"/>
<dbReference type="InterPro" id="IPR004143">
    <property type="entry name" value="BPL_LPL_catalytic"/>
</dbReference>
<dbReference type="InterPro" id="IPR020605">
    <property type="entry name" value="Octanoyltransferase_CS"/>
</dbReference>
<accession>A0A1C3KLT2</accession>
<evidence type="ECO:0000313" key="3">
    <source>
        <dbReference type="Proteomes" id="UP000219799"/>
    </source>
</evidence>
<dbReference type="PROSITE" id="PS01313">
    <property type="entry name" value="LIPB"/>
    <property type="match status" value="1"/>
</dbReference>
<dbReference type="Pfam" id="PF21948">
    <property type="entry name" value="LplA-B_cat"/>
    <property type="match status" value="2"/>
</dbReference>
<reference evidence="2 3" key="1">
    <citation type="submission" date="2016-06" db="EMBL/GenBank/DDBJ databases">
        <authorList>
            <consortium name="Pathogen Informatics"/>
        </authorList>
    </citation>
    <scope>NUCLEOTIDE SEQUENCE [LARGE SCALE GENOMIC DNA]</scope>
    <source>
        <strain evidence="2">PmlGA01</strain>
    </source>
</reference>
<dbReference type="VEuPathDB" id="PlasmoDB:PmUG01_05022400"/>
<keyword evidence="2" id="KW-0436">Ligase</keyword>
<evidence type="ECO:0000259" key="1">
    <source>
        <dbReference type="PROSITE" id="PS51733"/>
    </source>
</evidence>